<gene>
    <name evidence="1" type="ORF">GCM10022224_004830</name>
</gene>
<comment type="caution">
    <text evidence="1">The sequence shown here is derived from an EMBL/GenBank/DDBJ whole genome shotgun (WGS) entry which is preliminary data.</text>
</comment>
<dbReference type="Proteomes" id="UP001500902">
    <property type="component" value="Unassembled WGS sequence"/>
</dbReference>
<reference evidence="2" key="1">
    <citation type="journal article" date="2019" name="Int. J. Syst. Evol. Microbiol.">
        <title>The Global Catalogue of Microorganisms (GCM) 10K type strain sequencing project: providing services to taxonomists for standard genome sequencing and annotation.</title>
        <authorList>
            <consortium name="The Broad Institute Genomics Platform"/>
            <consortium name="The Broad Institute Genome Sequencing Center for Infectious Disease"/>
            <person name="Wu L."/>
            <person name="Ma J."/>
        </authorList>
    </citation>
    <scope>NUCLEOTIDE SEQUENCE [LARGE SCALE GENOMIC DNA]</scope>
    <source>
        <strain evidence="2">JCM 16904</strain>
    </source>
</reference>
<keyword evidence="2" id="KW-1185">Reference proteome</keyword>
<sequence length="105" mass="11657">MEGAFDLRTAPVLPILAQVVVGKPRWQRNAVMSIDPDVGLSRRGSEPSAVRNTEPDSCWFGPKLPLVGRISVRFATWLREAFTVYAAPEGSRVVAALFIRAYRRS</sequence>
<evidence type="ECO:0000313" key="2">
    <source>
        <dbReference type="Proteomes" id="UP001500902"/>
    </source>
</evidence>
<evidence type="ECO:0000313" key="1">
    <source>
        <dbReference type="EMBL" id="GAA3645282.1"/>
    </source>
</evidence>
<organism evidence="1 2">
    <name type="scientific">Nonomuraea antimicrobica</name>
    <dbReference type="NCBI Taxonomy" id="561173"/>
    <lineage>
        <taxon>Bacteria</taxon>
        <taxon>Bacillati</taxon>
        <taxon>Actinomycetota</taxon>
        <taxon>Actinomycetes</taxon>
        <taxon>Streptosporangiales</taxon>
        <taxon>Streptosporangiaceae</taxon>
        <taxon>Nonomuraea</taxon>
    </lineage>
</organism>
<dbReference type="EMBL" id="BAAAZP010000008">
    <property type="protein sequence ID" value="GAA3645282.1"/>
    <property type="molecule type" value="Genomic_DNA"/>
</dbReference>
<proteinExistence type="predicted"/>
<name>A0ABP7B0L0_9ACTN</name>
<accession>A0ABP7B0L0</accession>
<protein>
    <submittedName>
        <fullName evidence="1">Uncharacterized protein</fullName>
    </submittedName>
</protein>